<dbReference type="PANTHER" id="PTHR37423:SF2">
    <property type="entry name" value="MEMBRANE-BOUND LYTIC MUREIN TRANSGLYCOSYLASE C"/>
    <property type="match status" value="1"/>
</dbReference>
<dbReference type="OrthoDB" id="9815002at2"/>
<dbReference type="InterPro" id="IPR008258">
    <property type="entry name" value="Transglycosylase_SLT_dom_1"/>
</dbReference>
<proteinExistence type="predicted"/>
<keyword evidence="3" id="KW-1185">Reference proteome</keyword>
<accession>A0A1G9VBV3</accession>
<dbReference type="CDD" id="cd00254">
    <property type="entry name" value="LT-like"/>
    <property type="match status" value="1"/>
</dbReference>
<gene>
    <name evidence="2" type="ORF">SAMN05216544_0895</name>
</gene>
<protein>
    <submittedName>
        <fullName evidence="2">Transglycosylase SLT domain-containing protein</fullName>
    </submittedName>
</protein>
<dbReference type="RefSeq" id="WP_074521131.1">
    <property type="nucleotide sequence ID" value="NZ_FNHZ01000002.1"/>
</dbReference>
<dbReference type="Pfam" id="PF01464">
    <property type="entry name" value="SLT"/>
    <property type="match status" value="1"/>
</dbReference>
<dbReference type="SUPFAM" id="SSF53955">
    <property type="entry name" value="Lysozyme-like"/>
    <property type="match status" value="1"/>
</dbReference>
<dbReference type="InterPro" id="IPR023346">
    <property type="entry name" value="Lysozyme-like_dom_sf"/>
</dbReference>
<organism evidence="2 3">
    <name type="scientific">Lachnospira pectinoschiza</name>
    <dbReference type="NCBI Taxonomy" id="28052"/>
    <lineage>
        <taxon>Bacteria</taxon>
        <taxon>Bacillati</taxon>
        <taxon>Bacillota</taxon>
        <taxon>Clostridia</taxon>
        <taxon>Lachnospirales</taxon>
        <taxon>Lachnospiraceae</taxon>
        <taxon>Lachnospira</taxon>
    </lineage>
</organism>
<dbReference type="AlphaFoldDB" id="A0A1G9VBV3"/>
<dbReference type="Proteomes" id="UP000187651">
    <property type="component" value="Unassembled WGS sequence"/>
</dbReference>
<evidence type="ECO:0000313" key="2">
    <source>
        <dbReference type="EMBL" id="SDM69527.1"/>
    </source>
</evidence>
<evidence type="ECO:0000259" key="1">
    <source>
        <dbReference type="Pfam" id="PF01464"/>
    </source>
</evidence>
<name>A0A1G9VBV3_9FIRM</name>
<dbReference type="Gene3D" id="1.10.530.10">
    <property type="match status" value="1"/>
</dbReference>
<sequence>MSGIYGVEALDGNIYQVKYSNDSNSVTGDSFDTVFNEINAPVDLENIFSEAASKYGVNENLLKAVAYAESGFDTNATSSAGAQGIMQLMPYVAEDLGVTDPYDARQNINAGASLLSSLLSKYNGNVTLSLAAYNAGSGNVSKYNGVPPFKETQNYIDKINDLLGGALSGDSTTLDGTSSSTVIEESLVDIPSTKIYSNSNSQTNEESTQLNTNANAISNSAYLTVANNEKLLELLKALANNGSNSSTYKDSVMLDLVSLITGNYDSDEDSEDLISSLYTNSATSTVSDSDESLLSSYLSSLSTDELDALSKNSQLQENFGLSSEALALTSKLNNQANNILETDLYSLYEAQSSVMSPVLAKLLNL</sequence>
<dbReference type="EMBL" id="FNHZ01000002">
    <property type="protein sequence ID" value="SDM69527.1"/>
    <property type="molecule type" value="Genomic_DNA"/>
</dbReference>
<dbReference type="PANTHER" id="PTHR37423">
    <property type="entry name" value="SOLUBLE LYTIC MUREIN TRANSGLYCOSYLASE-RELATED"/>
    <property type="match status" value="1"/>
</dbReference>
<feature type="domain" description="Transglycosylase SLT" evidence="1">
    <location>
        <begin position="48"/>
        <end position="155"/>
    </location>
</feature>
<evidence type="ECO:0000313" key="3">
    <source>
        <dbReference type="Proteomes" id="UP000187651"/>
    </source>
</evidence>
<reference evidence="3" key="1">
    <citation type="submission" date="2016-10" db="EMBL/GenBank/DDBJ databases">
        <authorList>
            <person name="Varghese N."/>
            <person name="Submissions S."/>
        </authorList>
    </citation>
    <scope>NUCLEOTIDE SEQUENCE [LARGE SCALE GENOMIC DNA]</scope>
    <source>
        <strain evidence="3">M83</strain>
    </source>
</reference>